<dbReference type="AlphaFoldDB" id="X1MNP2"/>
<evidence type="ECO:0000256" key="4">
    <source>
        <dbReference type="ARBA" id="ARBA00022741"/>
    </source>
</evidence>
<evidence type="ECO:0000256" key="6">
    <source>
        <dbReference type="ARBA" id="ARBA00022840"/>
    </source>
</evidence>
<keyword evidence="3" id="KW-0808">Transferase</keyword>
<evidence type="ECO:0000256" key="3">
    <source>
        <dbReference type="ARBA" id="ARBA00022679"/>
    </source>
</evidence>
<dbReference type="InterPro" id="IPR013750">
    <property type="entry name" value="GHMP_kinase_C_dom"/>
</dbReference>
<sequence length="254" mass="27548">IQAINLCDSLRFQLGQNVEFRSDMPDWIPEKSLISKASSLIREATGCTKGATIEVNKRIPWLSGLGGDSSDTAAILLGLNRLWGLGLSLKELLELASQLSSDASFFLYGGTALAEGRGEIVTSLPSLPHMWVVLMVPPVPRMPGKTKQLYASLKASHYTGGQITDRLVTSLTTGGEVTSSSLVNVFDEVALDNFAGLGEYREQFLKAGVQEVHLAGSGPALFALMKDKIQAERIYFNLWRQGLESYLIETLAGI</sequence>
<comment type="similarity">
    <text evidence="1">Belongs to the GHMP kinase family. IspE subfamily.</text>
</comment>
<dbReference type="PANTHER" id="PTHR43527">
    <property type="entry name" value="4-DIPHOSPHOCYTIDYL-2-C-METHYL-D-ERYTHRITOL KINASE, CHLOROPLASTIC"/>
    <property type="match status" value="1"/>
</dbReference>
<dbReference type="PIRSF" id="PIRSF010376">
    <property type="entry name" value="IspE"/>
    <property type="match status" value="1"/>
</dbReference>
<keyword evidence="5" id="KW-0418">Kinase</keyword>
<dbReference type="Pfam" id="PF00288">
    <property type="entry name" value="GHMP_kinases_N"/>
    <property type="match status" value="1"/>
</dbReference>
<evidence type="ECO:0000313" key="10">
    <source>
        <dbReference type="EMBL" id="GAI07974.1"/>
    </source>
</evidence>
<feature type="domain" description="GHMP kinase N-terminal" evidence="8">
    <location>
        <begin position="33"/>
        <end position="110"/>
    </location>
</feature>
<evidence type="ECO:0000259" key="9">
    <source>
        <dbReference type="Pfam" id="PF08544"/>
    </source>
</evidence>
<organism evidence="10">
    <name type="scientific">marine sediment metagenome</name>
    <dbReference type="NCBI Taxonomy" id="412755"/>
    <lineage>
        <taxon>unclassified sequences</taxon>
        <taxon>metagenomes</taxon>
        <taxon>ecological metagenomes</taxon>
    </lineage>
</organism>
<dbReference type="Gene3D" id="3.30.230.10">
    <property type="match status" value="1"/>
</dbReference>
<dbReference type="InterPro" id="IPR004424">
    <property type="entry name" value="IspE"/>
</dbReference>
<feature type="non-terminal residue" evidence="10">
    <location>
        <position position="1"/>
    </location>
</feature>
<dbReference type="NCBIfam" id="TIGR00154">
    <property type="entry name" value="ispE"/>
    <property type="match status" value="1"/>
</dbReference>
<dbReference type="EMBL" id="BARV01007437">
    <property type="protein sequence ID" value="GAI07974.1"/>
    <property type="molecule type" value="Genomic_DNA"/>
</dbReference>
<comment type="caution">
    <text evidence="10">The sequence shown here is derived from an EMBL/GenBank/DDBJ whole genome shotgun (WGS) entry which is preliminary data.</text>
</comment>
<dbReference type="InterPro" id="IPR006204">
    <property type="entry name" value="GHMP_kinase_N_dom"/>
</dbReference>
<dbReference type="EC" id="2.7.1.148" evidence="2"/>
<dbReference type="PANTHER" id="PTHR43527:SF2">
    <property type="entry name" value="4-DIPHOSPHOCYTIDYL-2-C-METHYL-D-ERYTHRITOL KINASE, CHLOROPLASTIC"/>
    <property type="match status" value="1"/>
</dbReference>
<dbReference type="GO" id="GO:0050515">
    <property type="term" value="F:4-(cytidine 5'-diphospho)-2-C-methyl-D-erythritol kinase activity"/>
    <property type="evidence" value="ECO:0007669"/>
    <property type="project" value="UniProtKB-EC"/>
</dbReference>
<dbReference type="GO" id="GO:0016114">
    <property type="term" value="P:terpenoid biosynthetic process"/>
    <property type="evidence" value="ECO:0007669"/>
    <property type="project" value="InterPro"/>
</dbReference>
<dbReference type="SUPFAM" id="SSF55060">
    <property type="entry name" value="GHMP Kinase, C-terminal domain"/>
    <property type="match status" value="1"/>
</dbReference>
<dbReference type="SUPFAM" id="SSF54211">
    <property type="entry name" value="Ribosomal protein S5 domain 2-like"/>
    <property type="match status" value="1"/>
</dbReference>
<evidence type="ECO:0000256" key="5">
    <source>
        <dbReference type="ARBA" id="ARBA00022777"/>
    </source>
</evidence>
<proteinExistence type="inferred from homology"/>
<reference evidence="10" key="1">
    <citation type="journal article" date="2014" name="Front. Microbiol.">
        <title>High frequency of phylogenetically diverse reductive dehalogenase-homologous genes in deep subseafloor sedimentary metagenomes.</title>
        <authorList>
            <person name="Kawai M."/>
            <person name="Futagami T."/>
            <person name="Toyoda A."/>
            <person name="Takaki Y."/>
            <person name="Nishi S."/>
            <person name="Hori S."/>
            <person name="Arai W."/>
            <person name="Tsubouchi T."/>
            <person name="Morono Y."/>
            <person name="Uchiyama I."/>
            <person name="Ito T."/>
            <person name="Fujiyama A."/>
            <person name="Inagaki F."/>
            <person name="Takami H."/>
        </authorList>
    </citation>
    <scope>NUCLEOTIDE SEQUENCE</scope>
    <source>
        <strain evidence="10">Expedition CK06-06</strain>
    </source>
</reference>
<evidence type="ECO:0000256" key="2">
    <source>
        <dbReference type="ARBA" id="ARBA00012052"/>
    </source>
</evidence>
<evidence type="ECO:0000256" key="7">
    <source>
        <dbReference type="ARBA" id="ARBA00032554"/>
    </source>
</evidence>
<keyword evidence="6" id="KW-0067">ATP-binding</keyword>
<evidence type="ECO:0000259" key="8">
    <source>
        <dbReference type="Pfam" id="PF00288"/>
    </source>
</evidence>
<accession>X1MNP2</accession>
<dbReference type="Pfam" id="PF08544">
    <property type="entry name" value="GHMP_kinases_C"/>
    <property type="match status" value="1"/>
</dbReference>
<dbReference type="Gene3D" id="3.30.70.890">
    <property type="entry name" value="GHMP kinase, C-terminal domain"/>
    <property type="match status" value="1"/>
</dbReference>
<evidence type="ECO:0000256" key="1">
    <source>
        <dbReference type="ARBA" id="ARBA00009684"/>
    </source>
</evidence>
<protein>
    <recommendedName>
        <fullName evidence="2">4-(cytidine 5'-diphospho)-2-C-methyl-D-erythritol kinase</fullName>
        <ecNumber evidence="2">2.7.1.148</ecNumber>
    </recommendedName>
    <alternativeName>
        <fullName evidence="7">4-(cytidine-5'-diphospho)-2-C-methyl-D-erythritol kinase</fullName>
    </alternativeName>
</protein>
<dbReference type="InterPro" id="IPR014721">
    <property type="entry name" value="Ribsml_uS5_D2-typ_fold_subgr"/>
</dbReference>
<gene>
    <name evidence="10" type="ORF">S06H3_15142</name>
</gene>
<name>X1MNP2_9ZZZZ</name>
<dbReference type="InterPro" id="IPR036554">
    <property type="entry name" value="GHMP_kinase_C_sf"/>
</dbReference>
<dbReference type="InterPro" id="IPR020568">
    <property type="entry name" value="Ribosomal_Su5_D2-typ_SF"/>
</dbReference>
<dbReference type="GO" id="GO:0005524">
    <property type="term" value="F:ATP binding"/>
    <property type="evidence" value="ECO:0007669"/>
    <property type="project" value="UniProtKB-KW"/>
</dbReference>
<keyword evidence="4" id="KW-0547">Nucleotide-binding</keyword>
<feature type="domain" description="GHMP kinase C-terminal" evidence="9">
    <location>
        <begin position="189"/>
        <end position="238"/>
    </location>
</feature>